<comment type="similarity">
    <text evidence="5 15">Belongs to the cytochrome P450 family.</text>
</comment>
<dbReference type="OMA" id="ANCTIIM"/>
<organism evidence="17 18">
    <name type="scientific">Tribolium castaneum</name>
    <name type="common">Red flour beetle</name>
    <dbReference type="NCBI Taxonomy" id="7070"/>
    <lineage>
        <taxon>Eukaryota</taxon>
        <taxon>Metazoa</taxon>
        <taxon>Ecdysozoa</taxon>
        <taxon>Arthropoda</taxon>
        <taxon>Hexapoda</taxon>
        <taxon>Insecta</taxon>
        <taxon>Pterygota</taxon>
        <taxon>Neoptera</taxon>
        <taxon>Endopterygota</taxon>
        <taxon>Coleoptera</taxon>
        <taxon>Polyphaga</taxon>
        <taxon>Cucujiformia</taxon>
        <taxon>Tenebrionidae</taxon>
        <taxon>Tenebrionidae incertae sedis</taxon>
        <taxon>Tribolium</taxon>
    </lineage>
</organism>
<sequence length="485" mass="56417">MKPEKITSALIWVLFIIVLYFLLKYNWSRRWLYYYGSKIDGPFAWPIIGSAHHFIGGQKVFYKKMTQIFETYPTLSKFWLGKDLIVITSRPEDVEIVLNSCFEKPKFYKYAYKLFRTGLLIAPVNIWKERRRMIGPTFNSKTLQTFTEIFGKQANRLVRVLEQECGREFDIFLKLFRCTLDTACEALVGVDSSLLQGQDNYLQKLIRAEDIATIRSFSPWLQVDFFWKKSPLGREMDKACAESFTFIKQILSLKKCDFKDTTNPFTNYLQHLNKSNDDSPVEDEIQNILITGSESSALALALVLVVLGIYPEVQQKIALELDSIFGDDEREPTFEHINQMEYLECVIKETLRILPIVPIIMRLAEQDIKLEHCTIPAGSTVLVPIVHISKKSEFWKEPNKFNPDRFLPKNNSERHRCTFLPFSYGPRNCVGFKYGLMSMKVILATVLRKFTIKPTRYQSLEDIELIYGAVAKPKHGHKIKLEKKY</sequence>
<evidence type="ECO:0000256" key="7">
    <source>
        <dbReference type="ARBA" id="ARBA00022723"/>
    </source>
</evidence>
<evidence type="ECO:0000256" key="15">
    <source>
        <dbReference type="RuleBase" id="RU000461"/>
    </source>
</evidence>
<evidence type="ECO:0000256" key="9">
    <source>
        <dbReference type="ARBA" id="ARBA00022848"/>
    </source>
</evidence>
<keyword evidence="18" id="KW-1185">Reference proteome</keyword>
<dbReference type="InterPro" id="IPR001128">
    <property type="entry name" value="Cyt_P450"/>
</dbReference>
<evidence type="ECO:0000256" key="1">
    <source>
        <dbReference type="ARBA" id="ARBA00001971"/>
    </source>
</evidence>
<feature type="transmembrane region" description="Helical" evidence="16">
    <location>
        <begin position="6"/>
        <end position="23"/>
    </location>
</feature>
<dbReference type="KEGG" id="tca:107397413"/>
<dbReference type="Pfam" id="PF00067">
    <property type="entry name" value="p450"/>
    <property type="match status" value="1"/>
</dbReference>
<comment type="function">
    <text evidence="2">May be involved in the metabolism of insect hormones and in the breakdown of synthetic insecticides.</text>
</comment>
<evidence type="ECO:0000256" key="4">
    <source>
        <dbReference type="ARBA" id="ARBA00004406"/>
    </source>
</evidence>
<evidence type="ECO:0000256" key="11">
    <source>
        <dbReference type="ARBA" id="ARBA00023004"/>
    </source>
</evidence>
<dbReference type="PANTHER" id="PTHR24291">
    <property type="entry name" value="CYTOCHROME P450 FAMILY 4"/>
    <property type="match status" value="1"/>
</dbReference>
<dbReference type="PROSITE" id="PS00086">
    <property type="entry name" value="CYTOCHROME_P450"/>
    <property type="match status" value="1"/>
</dbReference>
<keyword evidence="16" id="KW-1133">Transmembrane helix</keyword>
<dbReference type="InterPro" id="IPR017972">
    <property type="entry name" value="Cyt_P450_CS"/>
</dbReference>
<evidence type="ECO:0000256" key="2">
    <source>
        <dbReference type="ARBA" id="ARBA00003690"/>
    </source>
</evidence>
<keyword evidence="16" id="KW-0812">Transmembrane</keyword>
<dbReference type="GO" id="GO:0004497">
    <property type="term" value="F:monooxygenase activity"/>
    <property type="evidence" value="ECO:0007669"/>
    <property type="project" value="UniProtKB-KW"/>
</dbReference>
<keyword evidence="9" id="KW-0492">Microsome</keyword>
<keyword evidence="7 14" id="KW-0479">Metal-binding</keyword>
<evidence type="ECO:0000256" key="3">
    <source>
        <dbReference type="ARBA" id="ARBA00004174"/>
    </source>
</evidence>
<gene>
    <name evidence="17" type="primary">AUGUSTUS-3.0.2_33334</name>
    <name evidence="17" type="ORF">TcasGA2_TC033334</name>
</gene>
<dbReference type="InterPro" id="IPR002401">
    <property type="entry name" value="Cyt_P450_E_grp-I"/>
</dbReference>
<keyword evidence="8" id="KW-0256">Endoplasmic reticulum</keyword>
<dbReference type="AlphaFoldDB" id="A0A139WH10"/>
<keyword evidence="11 14" id="KW-0408">Iron</keyword>
<feature type="binding site" description="axial binding residue" evidence="14">
    <location>
        <position position="429"/>
    </location>
    <ligand>
        <name>heme</name>
        <dbReference type="ChEBI" id="CHEBI:30413"/>
    </ligand>
    <ligandPart>
        <name>Fe</name>
        <dbReference type="ChEBI" id="CHEBI:18248"/>
    </ligandPart>
</feature>
<evidence type="ECO:0000313" key="18">
    <source>
        <dbReference type="Proteomes" id="UP000007266"/>
    </source>
</evidence>
<evidence type="ECO:0000256" key="10">
    <source>
        <dbReference type="ARBA" id="ARBA00023002"/>
    </source>
</evidence>
<dbReference type="InterPro" id="IPR036396">
    <property type="entry name" value="Cyt_P450_sf"/>
</dbReference>
<keyword evidence="6 14" id="KW-0349">Heme</keyword>
<dbReference type="EMBL" id="KQ971344">
    <property type="protein sequence ID" value="KYB27141.1"/>
    <property type="molecule type" value="Genomic_DNA"/>
</dbReference>
<name>A0A139WH10_TRICA</name>
<dbReference type="GO" id="GO:0016705">
    <property type="term" value="F:oxidoreductase activity, acting on paired donors, with incorporation or reduction of molecular oxygen"/>
    <property type="evidence" value="ECO:0007669"/>
    <property type="project" value="InterPro"/>
</dbReference>
<dbReference type="FunCoup" id="A0A139WH10">
    <property type="interactions" value="1"/>
</dbReference>
<accession>A0A139WH10</accession>
<dbReference type="InterPro" id="IPR050196">
    <property type="entry name" value="Cytochrome_P450_Monoox"/>
</dbReference>
<evidence type="ECO:0000256" key="12">
    <source>
        <dbReference type="ARBA" id="ARBA00023033"/>
    </source>
</evidence>
<evidence type="ECO:0000313" key="17">
    <source>
        <dbReference type="EMBL" id="KYB27141.1"/>
    </source>
</evidence>
<evidence type="ECO:0000256" key="6">
    <source>
        <dbReference type="ARBA" id="ARBA00022617"/>
    </source>
</evidence>
<dbReference type="GO" id="GO:0005506">
    <property type="term" value="F:iron ion binding"/>
    <property type="evidence" value="ECO:0007669"/>
    <property type="project" value="InterPro"/>
</dbReference>
<dbReference type="GO" id="GO:0020037">
    <property type="term" value="F:heme binding"/>
    <property type="evidence" value="ECO:0007669"/>
    <property type="project" value="InterPro"/>
</dbReference>
<dbReference type="PRINTS" id="PR00385">
    <property type="entry name" value="P450"/>
</dbReference>
<evidence type="ECO:0000256" key="13">
    <source>
        <dbReference type="ARBA" id="ARBA00023136"/>
    </source>
</evidence>
<comment type="cofactor">
    <cofactor evidence="1 14">
        <name>heme</name>
        <dbReference type="ChEBI" id="CHEBI:30413"/>
    </cofactor>
</comment>
<reference evidence="17 18" key="1">
    <citation type="journal article" date="2008" name="Nature">
        <title>The genome of the model beetle and pest Tribolium castaneum.</title>
        <authorList>
            <consortium name="Tribolium Genome Sequencing Consortium"/>
            <person name="Richards S."/>
            <person name="Gibbs R.A."/>
            <person name="Weinstock G.M."/>
            <person name="Brown S.J."/>
            <person name="Denell R."/>
            <person name="Beeman R.W."/>
            <person name="Gibbs R."/>
            <person name="Beeman R.W."/>
            <person name="Brown S.J."/>
            <person name="Bucher G."/>
            <person name="Friedrich M."/>
            <person name="Grimmelikhuijzen C.J."/>
            <person name="Klingler M."/>
            <person name="Lorenzen M."/>
            <person name="Richards S."/>
            <person name="Roth S."/>
            <person name="Schroder R."/>
            <person name="Tautz D."/>
            <person name="Zdobnov E.M."/>
            <person name="Muzny D."/>
            <person name="Gibbs R.A."/>
            <person name="Weinstock G.M."/>
            <person name="Attaway T."/>
            <person name="Bell S."/>
            <person name="Buhay C.J."/>
            <person name="Chandrabose M.N."/>
            <person name="Chavez D."/>
            <person name="Clerk-Blankenburg K.P."/>
            <person name="Cree A."/>
            <person name="Dao M."/>
            <person name="Davis C."/>
            <person name="Chacko J."/>
            <person name="Dinh H."/>
            <person name="Dugan-Rocha S."/>
            <person name="Fowler G."/>
            <person name="Garner T.T."/>
            <person name="Garnes J."/>
            <person name="Gnirke A."/>
            <person name="Hawes A."/>
            <person name="Hernandez J."/>
            <person name="Hines S."/>
            <person name="Holder M."/>
            <person name="Hume J."/>
            <person name="Jhangiani S.N."/>
            <person name="Joshi V."/>
            <person name="Khan Z.M."/>
            <person name="Jackson L."/>
            <person name="Kovar C."/>
            <person name="Kowis A."/>
            <person name="Lee S."/>
            <person name="Lewis L.R."/>
            <person name="Margolis J."/>
            <person name="Morgan M."/>
            <person name="Nazareth L.V."/>
            <person name="Nguyen N."/>
            <person name="Okwuonu G."/>
            <person name="Parker D."/>
            <person name="Richards S."/>
            <person name="Ruiz S.J."/>
            <person name="Santibanez J."/>
            <person name="Savard J."/>
            <person name="Scherer S.E."/>
            <person name="Schneider B."/>
            <person name="Sodergren E."/>
            <person name="Tautz D."/>
            <person name="Vattahil S."/>
            <person name="Villasana D."/>
            <person name="White C.S."/>
            <person name="Wright R."/>
            <person name="Park Y."/>
            <person name="Beeman R.W."/>
            <person name="Lord J."/>
            <person name="Oppert B."/>
            <person name="Lorenzen M."/>
            <person name="Brown S."/>
            <person name="Wang L."/>
            <person name="Savard J."/>
            <person name="Tautz D."/>
            <person name="Richards S."/>
            <person name="Weinstock G."/>
            <person name="Gibbs R.A."/>
            <person name="Liu Y."/>
            <person name="Worley K."/>
            <person name="Weinstock G."/>
            <person name="Elsik C.G."/>
            <person name="Reese J.T."/>
            <person name="Elhaik E."/>
            <person name="Landan G."/>
            <person name="Graur D."/>
            <person name="Arensburger P."/>
            <person name="Atkinson P."/>
            <person name="Beeman R.W."/>
            <person name="Beidler J."/>
            <person name="Brown S.J."/>
            <person name="Demuth J.P."/>
            <person name="Drury D.W."/>
            <person name="Du Y.Z."/>
            <person name="Fujiwara H."/>
            <person name="Lorenzen M."/>
            <person name="Maselli V."/>
            <person name="Osanai M."/>
            <person name="Park Y."/>
            <person name="Robertson H.M."/>
            <person name="Tu Z."/>
            <person name="Wang J.J."/>
            <person name="Wang S."/>
            <person name="Richards S."/>
            <person name="Song H."/>
            <person name="Zhang L."/>
            <person name="Sodergren E."/>
            <person name="Werner D."/>
            <person name="Stanke M."/>
            <person name="Morgenstern B."/>
            <person name="Solovyev V."/>
            <person name="Kosarev P."/>
            <person name="Brown G."/>
            <person name="Chen H.C."/>
            <person name="Ermolaeva O."/>
            <person name="Hlavina W."/>
            <person name="Kapustin Y."/>
            <person name="Kiryutin B."/>
            <person name="Kitts P."/>
            <person name="Maglott D."/>
            <person name="Pruitt K."/>
            <person name="Sapojnikov V."/>
            <person name="Souvorov A."/>
            <person name="Mackey A.J."/>
            <person name="Waterhouse R.M."/>
            <person name="Wyder S."/>
            <person name="Zdobnov E.M."/>
            <person name="Zdobnov E.M."/>
            <person name="Wyder S."/>
            <person name="Kriventseva E.V."/>
            <person name="Kadowaki T."/>
            <person name="Bork P."/>
            <person name="Aranda M."/>
            <person name="Bao R."/>
            <person name="Beermann A."/>
            <person name="Berns N."/>
            <person name="Bolognesi R."/>
            <person name="Bonneton F."/>
            <person name="Bopp D."/>
            <person name="Brown S.J."/>
            <person name="Bucher G."/>
            <person name="Butts T."/>
            <person name="Chaumot A."/>
            <person name="Denell R.E."/>
            <person name="Ferrier D.E."/>
            <person name="Friedrich M."/>
            <person name="Gordon C.M."/>
            <person name="Jindra M."/>
            <person name="Klingler M."/>
            <person name="Lan Q."/>
            <person name="Lattorff H.M."/>
            <person name="Laudet V."/>
            <person name="von Levetsow C."/>
            <person name="Liu Z."/>
            <person name="Lutz R."/>
            <person name="Lynch J.A."/>
            <person name="da Fonseca R.N."/>
            <person name="Posnien N."/>
            <person name="Reuter R."/>
            <person name="Roth S."/>
            <person name="Savard J."/>
            <person name="Schinko J.B."/>
            <person name="Schmitt C."/>
            <person name="Schoppmeier M."/>
            <person name="Schroder R."/>
            <person name="Shippy T.D."/>
            <person name="Simonnet F."/>
            <person name="Marques-Souza H."/>
            <person name="Tautz D."/>
            <person name="Tomoyasu Y."/>
            <person name="Trauner J."/>
            <person name="Van der Zee M."/>
            <person name="Vervoort M."/>
            <person name="Wittkopp N."/>
            <person name="Wimmer E.A."/>
            <person name="Yang X."/>
            <person name="Jones A.K."/>
            <person name="Sattelle D.B."/>
            <person name="Ebert P.R."/>
            <person name="Nelson D."/>
            <person name="Scott J.G."/>
            <person name="Beeman R.W."/>
            <person name="Muthukrishnan S."/>
            <person name="Kramer K.J."/>
            <person name="Arakane Y."/>
            <person name="Beeman R.W."/>
            <person name="Zhu Q."/>
            <person name="Hogenkamp D."/>
            <person name="Dixit R."/>
            <person name="Oppert B."/>
            <person name="Jiang H."/>
            <person name="Zou Z."/>
            <person name="Marshall J."/>
            <person name="Elpidina E."/>
            <person name="Vinokurov K."/>
            <person name="Oppert C."/>
            <person name="Zou Z."/>
            <person name="Evans J."/>
            <person name="Lu Z."/>
            <person name="Zhao P."/>
            <person name="Sumathipala N."/>
            <person name="Altincicek B."/>
            <person name="Vilcinskas A."/>
            <person name="Williams M."/>
            <person name="Hultmark D."/>
            <person name="Hetru C."/>
            <person name="Jiang H."/>
            <person name="Grimmelikhuijzen C.J."/>
            <person name="Hauser F."/>
            <person name="Cazzamali G."/>
            <person name="Williamson M."/>
            <person name="Park Y."/>
            <person name="Li B."/>
            <person name="Tanaka Y."/>
            <person name="Predel R."/>
            <person name="Neupert S."/>
            <person name="Schachtner J."/>
            <person name="Verleyen P."/>
            <person name="Raible F."/>
            <person name="Bork P."/>
            <person name="Friedrich M."/>
            <person name="Walden K.K."/>
            <person name="Robertson H.M."/>
            <person name="Angeli S."/>
            <person name="Foret S."/>
            <person name="Bucher G."/>
            <person name="Schuetz S."/>
            <person name="Maleszka R."/>
            <person name="Wimmer E.A."/>
            <person name="Beeman R.W."/>
            <person name="Lorenzen M."/>
            <person name="Tomoyasu Y."/>
            <person name="Miller S.C."/>
            <person name="Grossmann D."/>
            <person name="Bucher G."/>
        </authorList>
    </citation>
    <scope>NUCLEOTIDE SEQUENCE [LARGE SCALE GENOMIC DNA]</scope>
    <source>
        <strain evidence="17 18">Georgia GA2</strain>
    </source>
</reference>
<evidence type="ECO:0000256" key="8">
    <source>
        <dbReference type="ARBA" id="ARBA00022824"/>
    </source>
</evidence>
<comment type="subcellular location">
    <subcellularLocation>
        <location evidence="4">Endoplasmic reticulum membrane</location>
        <topology evidence="4">Peripheral membrane protein</topology>
    </subcellularLocation>
    <subcellularLocation>
        <location evidence="3">Microsome membrane</location>
        <topology evidence="3">Peripheral membrane protein</topology>
    </subcellularLocation>
</comment>
<dbReference type="InParanoid" id="A0A139WH10"/>
<dbReference type="OrthoDB" id="1470350at2759"/>
<dbReference type="GO" id="GO:0005789">
    <property type="term" value="C:endoplasmic reticulum membrane"/>
    <property type="evidence" value="ECO:0007669"/>
    <property type="project" value="UniProtKB-SubCell"/>
</dbReference>
<dbReference type="Proteomes" id="UP000007266">
    <property type="component" value="Linkage group 6"/>
</dbReference>
<keyword evidence="12 15" id="KW-0503">Monooxygenase</keyword>
<reference evidence="17 18" key="2">
    <citation type="journal article" date="2010" name="Nucleic Acids Res.">
        <title>BeetleBase in 2010: revisions to provide comprehensive genomic information for Tribolium castaneum.</title>
        <authorList>
            <person name="Kim H.S."/>
            <person name="Murphy T."/>
            <person name="Xia J."/>
            <person name="Caragea D."/>
            <person name="Park Y."/>
            <person name="Beeman R.W."/>
            <person name="Lorenzen M.D."/>
            <person name="Butcher S."/>
            <person name="Manak J.R."/>
            <person name="Brown S.J."/>
        </authorList>
    </citation>
    <scope>GENOME REANNOTATION</scope>
    <source>
        <strain evidence="17 18">Georgia GA2</strain>
    </source>
</reference>
<keyword evidence="10 15" id="KW-0560">Oxidoreductase</keyword>
<keyword evidence="13 16" id="KW-0472">Membrane</keyword>
<dbReference type="PRINTS" id="PR00463">
    <property type="entry name" value="EP450I"/>
</dbReference>
<proteinExistence type="inferred from homology"/>
<dbReference type="PANTHER" id="PTHR24291:SF189">
    <property type="entry name" value="CYTOCHROME P450 4C3-RELATED"/>
    <property type="match status" value="1"/>
</dbReference>
<dbReference type="Gene3D" id="1.10.630.10">
    <property type="entry name" value="Cytochrome P450"/>
    <property type="match status" value="1"/>
</dbReference>
<dbReference type="STRING" id="7070.A0A139WH10"/>
<evidence type="ECO:0000256" key="14">
    <source>
        <dbReference type="PIRSR" id="PIRSR602401-1"/>
    </source>
</evidence>
<evidence type="ECO:0000256" key="16">
    <source>
        <dbReference type="SAM" id="Phobius"/>
    </source>
</evidence>
<protein>
    <submittedName>
        <fullName evidence="17">Cytochrome P450 4c3-like Protein</fullName>
    </submittedName>
</protein>
<evidence type="ECO:0000256" key="5">
    <source>
        <dbReference type="ARBA" id="ARBA00010617"/>
    </source>
</evidence>
<dbReference type="SUPFAM" id="SSF48264">
    <property type="entry name" value="Cytochrome P450"/>
    <property type="match status" value="1"/>
</dbReference>